<evidence type="ECO:0000313" key="5">
    <source>
        <dbReference type="EMBL" id="KAK6170901.1"/>
    </source>
</evidence>
<feature type="compositionally biased region" description="Acidic residues" evidence="4">
    <location>
        <begin position="144"/>
        <end position="162"/>
    </location>
</feature>
<evidence type="ECO:0000256" key="1">
    <source>
        <dbReference type="ARBA" id="ARBA00022737"/>
    </source>
</evidence>
<dbReference type="SUPFAM" id="SSF48403">
    <property type="entry name" value="Ankyrin repeat"/>
    <property type="match status" value="1"/>
</dbReference>
<gene>
    <name evidence="5" type="ORF">SNE40_019187</name>
</gene>
<dbReference type="SMART" id="SM00248">
    <property type="entry name" value="ANK"/>
    <property type="match status" value="6"/>
</dbReference>
<keyword evidence="2 3" id="KW-0040">ANK repeat</keyword>
<dbReference type="AlphaFoldDB" id="A0AAN8J854"/>
<evidence type="ECO:0000256" key="2">
    <source>
        <dbReference type="ARBA" id="ARBA00023043"/>
    </source>
</evidence>
<dbReference type="InterPro" id="IPR036770">
    <property type="entry name" value="Ankyrin_rpt-contain_sf"/>
</dbReference>
<dbReference type="InterPro" id="IPR002110">
    <property type="entry name" value="Ankyrin_rpt"/>
</dbReference>
<comment type="caution">
    <text evidence="5">The sequence shown here is derived from an EMBL/GenBank/DDBJ whole genome shotgun (WGS) entry which is preliminary data.</text>
</comment>
<dbReference type="Gene3D" id="1.25.40.20">
    <property type="entry name" value="Ankyrin repeat-containing domain"/>
    <property type="match status" value="2"/>
</dbReference>
<organism evidence="5 6">
    <name type="scientific">Patella caerulea</name>
    <name type="common">Rayed Mediterranean limpet</name>
    <dbReference type="NCBI Taxonomy" id="87958"/>
    <lineage>
        <taxon>Eukaryota</taxon>
        <taxon>Metazoa</taxon>
        <taxon>Spiralia</taxon>
        <taxon>Lophotrochozoa</taxon>
        <taxon>Mollusca</taxon>
        <taxon>Gastropoda</taxon>
        <taxon>Patellogastropoda</taxon>
        <taxon>Patelloidea</taxon>
        <taxon>Patellidae</taxon>
        <taxon>Patella</taxon>
    </lineage>
</organism>
<sequence>MAATRLEEIKKIIAENPQLINAELQNPSILGKEAEAGNAECVDLLLKSGAEVDIIDSYNNTPIVYCLRSKDGVKEEEKLECLRLLINAGSQLYRLHDDRTPLMIAANLCEEDCLREILKVGYLNGPKTDLLLDSNQNNVNKEMNDDEEEEEDEDDFSDSDIDNEYDRYLFNDHPNYYARYMAKYCTTLDFRDRNGFTAVYHCLFDNETPAPVTTSKKIACLRILKEAGCSFSITHLDGTLIDTALRIDFDLEIIKLLMEFGCKINFYDCFLWAASNLDLPAVKFFIAKGGNLKEINQSGTTVLHEVLRKYNEDNHYADKQYTTTEEKYERTKTMMKFFIKEKVDLNAKIYNRLPAVVFACLYYLVGFNFPLEYLISENVTLEKSNFKFNHEMEDSDALYWCIKTCMDDAWSRANFTSTKKMKLLKLLHLCGMSRKGCLNFRNDEEPGSEIIKWLEELSSKPETLLSICTHKIRTFIGHDIKDKIASLEVPFIVKDLLLLKDILTSECFE</sequence>
<protein>
    <recommendedName>
        <fullName evidence="7">Ankyrin repeat protein</fullName>
    </recommendedName>
</protein>
<keyword evidence="1" id="KW-0677">Repeat</keyword>
<proteinExistence type="predicted"/>
<evidence type="ECO:0000256" key="3">
    <source>
        <dbReference type="PROSITE-ProRule" id="PRU00023"/>
    </source>
</evidence>
<evidence type="ECO:0008006" key="7">
    <source>
        <dbReference type="Google" id="ProtNLM"/>
    </source>
</evidence>
<feature type="repeat" description="ANK" evidence="3">
    <location>
        <begin position="25"/>
        <end position="57"/>
    </location>
</feature>
<feature type="region of interest" description="Disordered" evidence="4">
    <location>
        <begin position="133"/>
        <end position="162"/>
    </location>
</feature>
<dbReference type="EMBL" id="JAZGQO010000014">
    <property type="protein sequence ID" value="KAK6170901.1"/>
    <property type="molecule type" value="Genomic_DNA"/>
</dbReference>
<dbReference type="PANTHER" id="PTHR24123">
    <property type="entry name" value="ANKYRIN REPEAT-CONTAINING"/>
    <property type="match status" value="1"/>
</dbReference>
<keyword evidence="6" id="KW-1185">Reference proteome</keyword>
<evidence type="ECO:0000313" key="6">
    <source>
        <dbReference type="Proteomes" id="UP001347796"/>
    </source>
</evidence>
<accession>A0AAN8J854</accession>
<dbReference type="PROSITE" id="PS50088">
    <property type="entry name" value="ANK_REPEAT"/>
    <property type="match status" value="1"/>
</dbReference>
<dbReference type="Proteomes" id="UP001347796">
    <property type="component" value="Unassembled WGS sequence"/>
</dbReference>
<dbReference type="PANTHER" id="PTHR24123:SF33">
    <property type="entry name" value="PROTEIN HOS4"/>
    <property type="match status" value="1"/>
</dbReference>
<name>A0AAN8J854_PATCE</name>
<dbReference type="InterPro" id="IPR051165">
    <property type="entry name" value="Multifunctional_ANK_Repeat"/>
</dbReference>
<reference evidence="5 6" key="1">
    <citation type="submission" date="2024-01" db="EMBL/GenBank/DDBJ databases">
        <title>The genome of the rayed Mediterranean limpet Patella caerulea (Linnaeus, 1758).</title>
        <authorList>
            <person name="Anh-Thu Weber A."/>
            <person name="Halstead-Nussloch G."/>
        </authorList>
    </citation>
    <scope>NUCLEOTIDE SEQUENCE [LARGE SCALE GENOMIC DNA]</scope>
    <source>
        <strain evidence="5">AATW-2023a</strain>
        <tissue evidence="5">Whole specimen</tissue>
    </source>
</reference>
<evidence type="ECO:0000256" key="4">
    <source>
        <dbReference type="SAM" id="MobiDB-lite"/>
    </source>
</evidence>